<accession>A0ACC3N7R5</accession>
<proteinExistence type="predicted"/>
<sequence length="80" mass="9362">MTEREKAAEEDQHRLRKRAKRLLKREASIAKHERNESDQQHYRESNAVMDRHPRGSADTQDNHPVPEYLPPDYESVAPAS</sequence>
<dbReference type="EMBL" id="JAUTXU010000081">
    <property type="protein sequence ID" value="KAK3710834.1"/>
    <property type="molecule type" value="Genomic_DNA"/>
</dbReference>
<protein>
    <submittedName>
        <fullName evidence="1">Uncharacterized protein</fullName>
    </submittedName>
</protein>
<name>A0ACC3N7R5_9PEZI</name>
<evidence type="ECO:0000313" key="1">
    <source>
        <dbReference type="EMBL" id="KAK3710834.1"/>
    </source>
</evidence>
<reference evidence="1" key="1">
    <citation type="submission" date="2023-07" db="EMBL/GenBank/DDBJ databases">
        <title>Black Yeasts Isolated from many extreme environments.</title>
        <authorList>
            <person name="Coleine C."/>
            <person name="Stajich J.E."/>
            <person name="Selbmann L."/>
        </authorList>
    </citation>
    <scope>NUCLEOTIDE SEQUENCE</scope>
    <source>
        <strain evidence="1">CCFEE 5714</strain>
    </source>
</reference>
<evidence type="ECO:0000313" key="2">
    <source>
        <dbReference type="Proteomes" id="UP001281147"/>
    </source>
</evidence>
<organism evidence="1 2">
    <name type="scientific">Vermiconidia calcicola</name>
    <dbReference type="NCBI Taxonomy" id="1690605"/>
    <lineage>
        <taxon>Eukaryota</taxon>
        <taxon>Fungi</taxon>
        <taxon>Dikarya</taxon>
        <taxon>Ascomycota</taxon>
        <taxon>Pezizomycotina</taxon>
        <taxon>Dothideomycetes</taxon>
        <taxon>Dothideomycetidae</taxon>
        <taxon>Mycosphaerellales</taxon>
        <taxon>Extremaceae</taxon>
        <taxon>Vermiconidia</taxon>
    </lineage>
</organism>
<dbReference type="Proteomes" id="UP001281147">
    <property type="component" value="Unassembled WGS sequence"/>
</dbReference>
<keyword evidence="2" id="KW-1185">Reference proteome</keyword>
<comment type="caution">
    <text evidence="1">The sequence shown here is derived from an EMBL/GenBank/DDBJ whole genome shotgun (WGS) entry which is preliminary data.</text>
</comment>
<gene>
    <name evidence="1" type="ORF">LTR37_010058</name>
</gene>